<comment type="subcellular location">
    <subcellularLocation>
        <location evidence="1">Cell membrane</location>
        <topology evidence="1">Multi-pass membrane protein</topology>
    </subcellularLocation>
</comment>
<evidence type="ECO:0000256" key="1">
    <source>
        <dbReference type="ARBA" id="ARBA00004651"/>
    </source>
</evidence>
<gene>
    <name evidence="7" type="ORF">Q361_102131</name>
</gene>
<feature type="transmembrane region" description="Helical" evidence="6">
    <location>
        <begin position="388"/>
        <end position="409"/>
    </location>
</feature>
<feature type="transmembrane region" description="Helical" evidence="6">
    <location>
        <begin position="300"/>
        <end position="318"/>
    </location>
</feature>
<protein>
    <submittedName>
        <fullName evidence="7">O-antigen/teichoic acid export membrane protein</fullName>
    </submittedName>
</protein>
<feature type="transmembrane region" description="Helical" evidence="6">
    <location>
        <begin position="12"/>
        <end position="31"/>
    </location>
</feature>
<dbReference type="Pfam" id="PF01943">
    <property type="entry name" value="Polysacc_synt"/>
    <property type="match status" value="1"/>
</dbReference>
<dbReference type="AlphaFoldDB" id="A0A2S4NAT8"/>
<dbReference type="Proteomes" id="UP000237056">
    <property type="component" value="Unassembled WGS sequence"/>
</dbReference>
<feature type="transmembrane region" description="Helical" evidence="6">
    <location>
        <begin position="446"/>
        <end position="466"/>
    </location>
</feature>
<dbReference type="PANTHER" id="PTHR30250:SF11">
    <property type="entry name" value="O-ANTIGEN TRANSPORTER-RELATED"/>
    <property type="match status" value="1"/>
</dbReference>
<keyword evidence="4 6" id="KW-1133">Transmembrane helix</keyword>
<feature type="transmembrane region" description="Helical" evidence="6">
    <location>
        <begin position="152"/>
        <end position="174"/>
    </location>
</feature>
<evidence type="ECO:0000256" key="5">
    <source>
        <dbReference type="ARBA" id="ARBA00023136"/>
    </source>
</evidence>
<dbReference type="InterPro" id="IPR050833">
    <property type="entry name" value="Poly_Biosynth_Transport"/>
</dbReference>
<evidence type="ECO:0000256" key="3">
    <source>
        <dbReference type="ARBA" id="ARBA00022692"/>
    </source>
</evidence>
<feature type="transmembrane region" description="Helical" evidence="6">
    <location>
        <begin position="360"/>
        <end position="382"/>
    </location>
</feature>
<name>A0A2S4NAT8_9FLAO</name>
<keyword evidence="8" id="KW-1185">Reference proteome</keyword>
<organism evidence="7 8">
    <name type="scientific">Flavobacterium croceum DSM 17960</name>
    <dbReference type="NCBI Taxonomy" id="1121886"/>
    <lineage>
        <taxon>Bacteria</taxon>
        <taxon>Pseudomonadati</taxon>
        <taxon>Bacteroidota</taxon>
        <taxon>Flavobacteriia</taxon>
        <taxon>Flavobacteriales</taxon>
        <taxon>Flavobacteriaceae</taxon>
        <taxon>Flavobacterium</taxon>
    </lineage>
</organism>
<keyword evidence="3 6" id="KW-0812">Transmembrane</keyword>
<reference evidence="7 8" key="1">
    <citation type="submission" date="2018-01" db="EMBL/GenBank/DDBJ databases">
        <title>Genomic Encyclopedia of Type Strains, Phase I: the one thousand microbial genomes (KMG-I) project.</title>
        <authorList>
            <person name="Goeker M."/>
        </authorList>
    </citation>
    <scope>NUCLEOTIDE SEQUENCE [LARGE SCALE GENOMIC DNA]</scope>
    <source>
        <strain evidence="7 8">DSM 17960</strain>
    </source>
</reference>
<accession>A0A2S4NAT8</accession>
<feature type="transmembrane region" description="Helical" evidence="6">
    <location>
        <begin position="421"/>
        <end position="440"/>
    </location>
</feature>
<feature type="transmembrane region" description="Helical" evidence="6">
    <location>
        <begin position="180"/>
        <end position="199"/>
    </location>
</feature>
<keyword evidence="2" id="KW-1003">Cell membrane</keyword>
<evidence type="ECO:0000313" key="7">
    <source>
        <dbReference type="EMBL" id="POS02818.1"/>
    </source>
</evidence>
<feature type="transmembrane region" description="Helical" evidence="6">
    <location>
        <begin position="80"/>
        <end position="100"/>
    </location>
</feature>
<evidence type="ECO:0000256" key="2">
    <source>
        <dbReference type="ARBA" id="ARBA00022475"/>
    </source>
</evidence>
<sequence length="487" mass="56196">MGIVQNQSIKNSIITFIGFGLGAINALFFYTHFLGKLHYGIVNTLLSGANILMPIMAFGAHNTLIRFFTSYKIEEKKERFLSFMLVWPLFMSIPLFFLYFLFYNHIVTFGIDKNPEMRPFIGLFPVIGIFMGYSEVFFAWAKVHLQSVIGNLINEVLVRFLVMLFLLGVHFDILTKFQCIYAIAFAYFCQMVVMMWYAFKIKFPKLQFQFPENFREIVSYSLFIIVSGGVAVMLIDFDKMMIYKMMKVTNNAVYSVGIFMATLISVPSRAMIQIVAPITSRLVAEKKWTELNELYKKTSITLQVSGGLIMLLLFVNIHEIYKIIPDNYQGGIYVVFLIGISKFFDLIVGNNNNIITNTNYYRTVILLGVFTVVLMLFLNWLLIPLYGINGSALATLLTIFIYNSIKLYFVVKKLNLFPFTLKNLISVLVIVLLFLCFSFWDFKFTALLNIILKSILVSLFYVFINYKLQISEDFNRVVAMVLHKIKA</sequence>
<dbReference type="GO" id="GO:0005886">
    <property type="term" value="C:plasma membrane"/>
    <property type="evidence" value="ECO:0007669"/>
    <property type="project" value="UniProtKB-SubCell"/>
</dbReference>
<comment type="caution">
    <text evidence="7">The sequence shown here is derived from an EMBL/GenBank/DDBJ whole genome shotgun (WGS) entry which is preliminary data.</text>
</comment>
<feature type="transmembrane region" description="Helical" evidence="6">
    <location>
        <begin position="257"/>
        <end position="279"/>
    </location>
</feature>
<feature type="transmembrane region" description="Helical" evidence="6">
    <location>
        <begin position="220"/>
        <end position="237"/>
    </location>
</feature>
<dbReference type="RefSeq" id="WP_103725064.1">
    <property type="nucleotide sequence ID" value="NZ_PQNY01000002.1"/>
</dbReference>
<feature type="transmembrane region" description="Helical" evidence="6">
    <location>
        <begin position="37"/>
        <end position="59"/>
    </location>
</feature>
<evidence type="ECO:0000313" key="8">
    <source>
        <dbReference type="Proteomes" id="UP000237056"/>
    </source>
</evidence>
<dbReference type="PANTHER" id="PTHR30250">
    <property type="entry name" value="PST FAMILY PREDICTED COLANIC ACID TRANSPORTER"/>
    <property type="match status" value="1"/>
</dbReference>
<evidence type="ECO:0000256" key="6">
    <source>
        <dbReference type="SAM" id="Phobius"/>
    </source>
</evidence>
<feature type="transmembrane region" description="Helical" evidence="6">
    <location>
        <begin position="120"/>
        <end position="140"/>
    </location>
</feature>
<keyword evidence="5 6" id="KW-0472">Membrane</keyword>
<dbReference type="InterPro" id="IPR002797">
    <property type="entry name" value="Polysacc_synth"/>
</dbReference>
<feature type="transmembrane region" description="Helical" evidence="6">
    <location>
        <begin position="330"/>
        <end position="348"/>
    </location>
</feature>
<proteinExistence type="predicted"/>
<dbReference type="OrthoDB" id="88014at2"/>
<evidence type="ECO:0000256" key="4">
    <source>
        <dbReference type="ARBA" id="ARBA00022989"/>
    </source>
</evidence>
<dbReference type="EMBL" id="PQNY01000002">
    <property type="protein sequence ID" value="POS02818.1"/>
    <property type="molecule type" value="Genomic_DNA"/>
</dbReference>